<feature type="repeat" description="TPR" evidence="1">
    <location>
        <begin position="172"/>
        <end position="205"/>
    </location>
</feature>
<feature type="compositionally biased region" description="Polar residues" evidence="2">
    <location>
        <begin position="15"/>
        <end position="30"/>
    </location>
</feature>
<keyword evidence="1" id="KW-0802">TPR repeat</keyword>
<evidence type="ECO:0000313" key="4">
    <source>
        <dbReference type="Proteomes" id="UP000830835"/>
    </source>
</evidence>
<dbReference type="PANTHER" id="PTHR12558">
    <property type="entry name" value="CELL DIVISION CYCLE 16,23,27"/>
    <property type="match status" value="1"/>
</dbReference>
<protein>
    <submittedName>
        <fullName evidence="3">Tetratricopeptide repeat protein</fullName>
    </submittedName>
</protein>
<dbReference type="SMART" id="SM00028">
    <property type="entry name" value="TPR"/>
    <property type="match status" value="7"/>
</dbReference>
<feature type="repeat" description="TPR" evidence="1">
    <location>
        <begin position="70"/>
        <end position="103"/>
    </location>
</feature>
<name>A0ABT0CDK5_THEVL</name>
<dbReference type="Pfam" id="PF14559">
    <property type="entry name" value="TPR_19"/>
    <property type="match status" value="1"/>
</dbReference>
<gene>
    <name evidence="3" type="ORF">JX360_13350</name>
</gene>
<dbReference type="SUPFAM" id="SSF48452">
    <property type="entry name" value="TPR-like"/>
    <property type="match status" value="1"/>
</dbReference>
<sequence length="604" mass="67028">MPRGFGPGKNKNPSRRQTQGSLSSGEQGSPSTATLLADSLALARRYQQSGQLVVALRLCQRLVHAYPEDFEAHCLLGSLYLQMGDPRQALPQLQLALHLRKDGIPAWRELGHAWMMLGNLEEAVRAYGQGLALAPQDGELLLGLGSGLLAQGNLPQAIAVLEQAVAAEPPPVYALASLGNALMLSGQLPEAETYFRQALALEPTEGRIWVNLGHCLHLQDRLEEAAASLRQALPLLPRDPQPHNNLGTILQEQNQLPAAIECYRRSLRLAPNLAETHWNLGTALLTLGQYAEGWREYEWRLRQRQADYPTFAQPLWMGSPLGQQTLLIYAEQGLGDTLQFVRYLPLLAQAHPEAHLLFRCQQPLVQLLKAHFESPHLQVFSEQDPLPPFDTHLPLLSLPQRLGTTLETIPARIPYLSSLRPDALGIESLPEPSHSTFLKVGLVWASGRRANLELNRIQRLKSCPIELLLSQLQMPGIQWVSLQVGEDLTPWGSLFEQHQVLEVGSRFHSFVDTAAAVAPLDLVISVDTAVAHLAGAMGKPVWVLLPFAADWRWLLERADSPWYPKLMRLFRQQVPGDWTGVLEQVRVSLQGWLEGIPKSPSPKP</sequence>
<dbReference type="EMBL" id="JAFIRA010000039">
    <property type="protein sequence ID" value="MCJ2543875.1"/>
    <property type="molecule type" value="Genomic_DNA"/>
</dbReference>
<dbReference type="SUPFAM" id="SSF53756">
    <property type="entry name" value="UDP-Glycosyltransferase/glycogen phosphorylase"/>
    <property type="match status" value="1"/>
</dbReference>
<proteinExistence type="predicted"/>
<dbReference type="Pfam" id="PF13181">
    <property type="entry name" value="TPR_8"/>
    <property type="match status" value="1"/>
</dbReference>
<accession>A0ABT0CDK5</accession>
<organism evidence="3 4">
    <name type="scientific">Thermostichus vulcanus str. 'Rupite'</name>
    <dbReference type="NCBI Taxonomy" id="2813851"/>
    <lineage>
        <taxon>Bacteria</taxon>
        <taxon>Bacillati</taxon>
        <taxon>Cyanobacteriota</taxon>
        <taxon>Cyanophyceae</taxon>
        <taxon>Thermostichales</taxon>
        <taxon>Thermostichaceae</taxon>
        <taxon>Thermostichus</taxon>
    </lineage>
</organism>
<dbReference type="PROSITE" id="PS50005">
    <property type="entry name" value="TPR"/>
    <property type="match status" value="5"/>
</dbReference>
<feature type="repeat" description="TPR" evidence="1">
    <location>
        <begin position="240"/>
        <end position="273"/>
    </location>
</feature>
<comment type="caution">
    <text evidence="3">The sequence shown here is derived from an EMBL/GenBank/DDBJ whole genome shotgun (WGS) entry which is preliminary data.</text>
</comment>
<keyword evidence="4" id="KW-1185">Reference proteome</keyword>
<reference evidence="3" key="1">
    <citation type="submission" date="2021-02" db="EMBL/GenBank/DDBJ databases">
        <title>The CRISPR/cas machinery reduction and long-range gene transfer in the hot spring cyanobacterium Synechococcus.</title>
        <authorList>
            <person name="Dvorak P."/>
            <person name="Jahodarova E."/>
            <person name="Hasler P."/>
            <person name="Poulickova A."/>
        </authorList>
    </citation>
    <scope>NUCLEOTIDE SEQUENCE</scope>
    <source>
        <strain evidence="3">Rupite</strain>
    </source>
</reference>
<feature type="region of interest" description="Disordered" evidence="2">
    <location>
        <begin position="1"/>
        <end position="31"/>
    </location>
</feature>
<evidence type="ECO:0000313" key="3">
    <source>
        <dbReference type="EMBL" id="MCJ2543875.1"/>
    </source>
</evidence>
<dbReference type="InterPro" id="IPR019734">
    <property type="entry name" value="TPR_rpt"/>
</dbReference>
<feature type="repeat" description="TPR" evidence="1">
    <location>
        <begin position="104"/>
        <end position="137"/>
    </location>
</feature>
<dbReference type="Gene3D" id="3.40.50.2000">
    <property type="entry name" value="Glycogen Phosphorylase B"/>
    <property type="match status" value="1"/>
</dbReference>
<dbReference type="InterPro" id="IPR011990">
    <property type="entry name" value="TPR-like_helical_dom_sf"/>
</dbReference>
<evidence type="ECO:0000256" key="2">
    <source>
        <dbReference type="SAM" id="MobiDB-lite"/>
    </source>
</evidence>
<feature type="repeat" description="TPR" evidence="1">
    <location>
        <begin position="206"/>
        <end position="239"/>
    </location>
</feature>
<dbReference type="PANTHER" id="PTHR12558:SF13">
    <property type="entry name" value="CELL DIVISION CYCLE PROTEIN 27 HOMOLOG"/>
    <property type="match status" value="1"/>
</dbReference>
<dbReference type="Pfam" id="PF13414">
    <property type="entry name" value="TPR_11"/>
    <property type="match status" value="1"/>
</dbReference>
<dbReference type="RefSeq" id="WP_244351837.1">
    <property type="nucleotide sequence ID" value="NZ_JAFIRA010000039.1"/>
</dbReference>
<evidence type="ECO:0000256" key="1">
    <source>
        <dbReference type="PROSITE-ProRule" id="PRU00339"/>
    </source>
</evidence>
<dbReference type="Pfam" id="PF13432">
    <property type="entry name" value="TPR_16"/>
    <property type="match status" value="1"/>
</dbReference>
<dbReference type="Proteomes" id="UP000830835">
    <property type="component" value="Unassembled WGS sequence"/>
</dbReference>
<dbReference type="Gene3D" id="1.25.40.10">
    <property type="entry name" value="Tetratricopeptide repeat domain"/>
    <property type="match status" value="3"/>
</dbReference>